<dbReference type="PANTHER" id="PTHR43519:SF1">
    <property type="entry name" value="ATP-DEPENDENT RNA HELICASE HRPB"/>
    <property type="match status" value="1"/>
</dbReference>
<dbReference type="PIRSF" id="PIRSF005496">
    <property type="entry name" value="ATP_hel_hrpB"/>
    <property type="match status" value="1"/>
</dbReference>
<gene>
    <name evidence="8" type="primary">hrpB</name>
    <name evidence="8" type="ORF">GRI97_06670</name>
</gene>
<sequence>MRFRSSPTARRVRPWSKPRNSRSVADIDRSGGRRLPDPASFAGVGRLADLPIHAVLPDLIAALRGHNSAVLIAPPGAGKTTAVAPALLGEDWCSGEILLLSPRRVAARAAAERIAELLGEDVGQRVGYLTRMDSRRSAATRILVVTEAIFVSRILADQELPGVSAVLFDEAHERHLDSDLGLALALESQAVLRDDLRVLVMSATIDGARFAALLGDDAPVIESAGKAYPLHIEWCGSAPEKRLEDSMTSAILSAWRAESGDILAFLPGVGEIERTRERLVERLPDVPILPLHGQVEPALQRVAIKRDSEGRRRIVLATSIAETSITLDGVSVVVDSGLARRAVFDPATGTSHLVTTRASQASAAQRAGRAARQGPGSAWRLWEEAAHPGRESFDPPEMLTADLAPLVLALAQWGVGDPASLPWLDVPPVAAVTTARNRLAALDAIDAEGRITPHGRMIATLPMAPWQAAMVLFGAQTGAAEIAARLALLLQERGLGGRGEDLAQRLQRWDGDRGRRADTARKLAAGWAKRAQALLKDSGVVVARTDAMPPPGVLLAQALPDNVARGRDPSGESWLSAGGRGYALDPASSLARSEFLVIGDAQGRAQSPRITAALSLTAQEVEQWLGARMDRRSVLRWTGDRIDARLERRLGAITLATGSDPKPDPDAMAALLVDKAVERLGDILPPELMARAGFARLAALSPDRLAADAAEWLAPLLHGRRDLDLSRGKLVEALLARLDWDDRQRLDRIAPREFVSPAGTHHAIDYAGADAPSVEVRVQALFGLERHPLIGDTPLLLKLTSPAGRPLQATRDLPGFWRGSWADVKKEMKGRYPRHRWPDEPWTEVPSLKTKNALARS</sequence>
<dbReference type="SMART" id="SM00487">
    <property type="entry name" value="DEXDc"/>
    <property type="match status" value="1"/>
</dbReference>
<dbReference type="PANTHER" id="PTHR43519">
    <property type="entry name" value="ATP-DEPENDENT RNA HELICASE HRPB"/>
    <property type="match status" value="1"/>
</dbReference>
<dbReference type="CDD" id="cd18791">
    <property type="entry name" value="SF2_C_RHA"/>
    <property type="match status" value="1"/>
</dbReference>
<dbReference type="GO" id="GO:0005524">
    <property type="term" value="F:ATP binding"/>
    <property type="evidence" value="ECO:0007669"/>
    <property type="project" value="UniProtKB-KW"/>
</dbReference>
<dbReference type="Proteomes" id="UP000469430">
    <property type="component" value="Unassembled WGS sequence"/>
</dbReference>
<evidence type="ECO:0000313" key="8">
    <source>
        <dbReference type="EMBL" id="MXO98667.1"/>
    </source>
</evidence>
<dbReference type="GO" id="GO:0003676">
    <property type="term" value="F:nucleic acid binding"/>
    <property type="evidence" value="ECO:0007669"/>
    <property type="project" value="InterPro"/>
</dbReference>
<evidence type="ECO:0000256" key="3">
    <source>
        <dbReference type="ARBA" id="ARBA00022806"/>
    </source>
</evidence>
<evidence type="ECO:0000256" key="5">
    <source>
        <dbReference type="SAM" id="MobiDB-lite"/>
    </source>
</evidence>
<dbReference type="InterPro" id="IPR014001">
    <property type="entry name" value="Helicase_ATP-bd"/>
</dbReference>
<dbReference type="SMART" id="SM00490">
    <property type="entry name" value="HELICc"/>
    <property type="match status" value="1"/>
</dbReference>
<reference evidence="8 9" key="1">
    <citation type="submission" date="2019-12" db="EMBL/GenBank/DDBJ databases">
        <title>Genomic-based taxomic classification of the family Erythrobacteraceae.</title>
        <authorList>
            <person name="Xu L."/>
        </authorList>
    </citation>
    <scope>NUCLEOTIDE SEQUENCE [LARGE SCALE GENOMIC DNA]</scope>
    <source>
        <strain evidence="8 9">S36</strain>
    </source>
</reference>
<dbReference type="PROSITE" id="PS51192">
    <property type="entry name" value="HELICASE_ATP_BIND_1"/>
    <property type="match status" value="1"/>
</dbReference>
<dbReference type="AlphaFoldDB" id="A0A6I4TV71"/>
<dbReference type="InterPro" id="IPR013689">
    <property type="entry name" value="RNA_helicase_ATP-dep_HrpB_C"/>
</dbReference>
<dbReference type="EMBL" id="WTYJ01000001">
    <property type="protein sequence ID" value="MXO98667.1"/>
    <property type="molecule type" value="Genomic_DNA"/>
</dbReference>
<dbReference type="Gene3D" id="3.40.50.300">
    <property type="entry name" value="P-loop containing nucleotide triphosphate hydrolases"/>
    <property type="match status" value="2"/>
</dbReference>
<dbReference type="Gene3D" id="1.20.120.1080">
    <property type="match status" value="1"/>
</dbReference>
<dbReference type="SMART" id="SM00847">
    <property type="entry name" value="HA2"/>
    <property type="match status" value="1"/>
</dbReference>
<organism evidence="8 9">
    <name type="scientific">Croceibacterium xixiisoli</name>
    <dbReference type="NCBI Taxonomy" id="1476466"/>
    <lineage>
        <taxon>Bacteria</taxon>
        <taxon>Pseudomonadati</taxon>
        <taxon>Pseudomonadota</taxon>
        <taxon>Alphaproteobacteria</taxon>
        <taxon>Sphingomonadales</taxon>
        <taxon>Erythrobacteraceae</taxon>
        <taxon>Croceibacterium</taxon>
    </lineage>
</organism>
<dbReference type="InterPro" id="IPR011545">
    <property type="entry name" value="DEAD/DEAH_box_helicase_dom"/>
</dbReference>
<comment type="caution">
    <text evidence="8">The sequence shown here is derived from an EMBL/GenBank/DDBJ whole genome shotgun (WGS) entry which is preliminary data.</text>
</comment>
<dbReference type="InterPro" id="IPR049614">
    <property type="entry name" value="HrpB_DEXH"/>
</dbReference>
<dbReference type="InterPro" id="IPR027417">
    <property type="entry name" value="P-loop_NTPase"/>
</dbReference>
<keyword evidence="4" id="KW-0067">ATP-binding</keyword>
<proteinExistence type="predicted"/>
<accession>A0A6I4TV71</accession>
<feature type="region of interest" description="Disordered" evidence="5">
    <location>
        <begin position="1"/>
        <end position="32"/>
    </location>
</feature>
<keyword evidence="9" id="KW-1185">Reference proteome</keyword>
<feature type="domain" description="Helicase ATP-binding" evidence="6">
    <location>
        <begin position="60"/>
        <end position="223"/>
    </location>
</feature>
<feature type="domain" description="Helicase C-terminal" evidence="7">
    <location>
        <begin position="246"/>
        <end position="414"/>
    </location>
</feature>
<dbReference type="SUPFAM" id="SSF52540">
    <property type="entry name" value="P-loop containing nucleoside triphosphate hydrolases"/>
    <property type="match status" value="2"/>
</dbReference>
<keyword evidence="1" id="KW-0547">Nucleotide-binding</keyword>
<dbReference type="Pfam" id="PF00270">
    <property type="entry name" value="DEAD"/>
    <property type="match status" value="1"/>
</dbReference>
<dbReference type="Pfam" id="PF08482">
    <property type="entry name" value="HrpB_C"/>
    <property type="match status" value="1"/>
</dbReference>
<dbReference type="NCBIfam" id="TIGR01970">
    <property type="entry name" value="DEAH_box_HrpB"/>
    <property type="match status" value="1"/>
</dbReference>
<protein>
    <submittedName>
        <fullName evidence="8">ATP-dependent helicase HrpB</fullName>
    </submittedName>
</protein>
<dbReference type="GO" id="GO:0016787">
    <property type="term" value="F:hydrolase activity"/>
    <property type="evidence" value="ECO:0007669"/>
    <property type="project" value="UniProtKB-KW"/>
</dbReference>
<dbReference type="GO" id="GO:0004386">
    <property type="term" value="F:helicase activity"/>
    <property type="evidence" value="ECO:0007669"/>
    <property type="project" value="UniProtKB-KW"/>
</dbReference>
<dbReference type="OrthoDB" id="9805617at2"/>
<evidence type="ECO:0000256" key="2">
    <source>
        <dbReference type="ARBA" id="ARBA00022801"/>
    </source>
</evidence>
<evidence type="ECO:0000313" key="9">
    <source>
        <dbReference type="Proteomes" id="UP000469430"/>
    </source>
</evidence>
<dbReference type="InterPro" id="IPR001650">
    <property type="entry name" value="Helicase_C-like"/>
</dbReference>
<dbReference type="PROSITE" id="PS51194">
    <property type="entry name" value="HELICASE_CTER"/>
    <property type="match status" value="1"/>
</dbReference>
<feature type="compositionally biased region" description="Basic residues" evidence="5">
    <location>
        <begin position="10"/>
        <end position="20"/>
    </location>
</feature>
<name>A0A6I4TV71_9SPHN</name>
<dbReference type="InterPro" id="IPR010225">
    <property type="entry name" value="HrpB"/>
</dbReference>
<dbReference type="InterPro" id="IPR002464">
    <property type="entry name" value="DNA/RNA_helicase_DEAH_CS"/>
</dbReference>
<evidence type="ECO:0000256" key="4">
    <source>
        <dbReference type="ARBA" id="ARBA00022840"/>
    </source>
</evidence>
<dbReference type="CDD" id="cd17990">
    <property type="entry name" value="DEXHc_HrpB"/>
    <property type="match status" value="1"/>
</dbReference>
<evidence type="ECO:0000256" key="1">
    <source>
        <dbReference type="ARBA" id="ARBA00022741"/>
    </source>
</evidence>
<evidence type="ECO:0000259" key="7">
    <source>
        <dbReference type="PROSITE" id="PS51194"/>
    </source>
</evidence>
<keyword evidence="3 8" id="KW-0347">Helicase</keyword>
<dbReference type="PROSITE" id="PS00690">
    <property type="entry name" value="DEAH_ATP_HELICASE"/>
    <property type="match status" value="1"/>
</dbReference>
<dbReference type="Pfam" id="PF00271">
    <property type="entry name" value="Helicase_C"/>
    <property type="match status" value="1"/>
</dbReference>
<dbReference type="InterPro" id="IPR007502">
    <property type="entry name" value="Helicase-assoc_dom"/>
</dbReference>
<keyword evidence="2" id="KW-0378">Hydrolase</keyword>
<evidence type="ECO:0000259" key="6">
    <source>
        <dbReference type="PROSITE" id="PS51192"/>
    </source>
</evidence>